<dbReference type="EMBL" id="KN834787">
    <property type="protein sequence ID" value="KIK58084.1"/>
    <property type="molecule type" value="Genomic_DNA"/>
</dbReference>
<dbReference type="AlphaFoldDB" id="A0A0D0C6F6"/>
<protein>
    <submittedName>
        <fullName evidence="4">Uncharacterized protein</fullName>
    </submittedName>
</protein>
<evidence type="ECO:0000313" key="5">
    <source>
        <dbReference type="Proteomes" id="UP000053593"/>
    </source>
</evidence>
<dbReference type="PANTHER" id="PTHR24171:SF9">
    <property type="entry name" value="ANKYRIN REPEAT DOMAIN-CONTAINING PROTEIN 39"/>
    <property type="match status" value="1"/>
</dbReference>
<keyword evidence="1" id="KW-0677">Repeat</keyword>
<dbReference type="HOGENOM" id="CLU_000134_45_9_1"/>
<dbReference type="InterPro" id="IPR036770">
    <property type="entry name" value="Ankyrin_rpt-contain_sf"/>
</dbReference>
<evidence type="ECO:0000256" key="3">
    <source>
        <dbReference type="PROSITE-ProRule" id="PRU00023"/>
    </source>
</evidence>
<dbReference type="SUPFAM" id="SSF48403">
    <property type="entry name" value="Ankyrin repeat"/>
    <property type="match status" value="1"/>
</dbReference>
<sequence length="84" mass="8987">MGQVSLFKVYQDERTPLHWAASSGSLEIVRYLLDQKAEVDKVDGSGWSALHIAAVSAGNDDIVEELVGSGADVNMKNSKGITPL</sequence>
<organism evidence="4 5">
    <name type="scientific">Collybiopsis luxurians FD-317 M1</name>
    <dbReference type="NCBI Taxonomy" id="944289"/>
    <lineage>
        <taxon>Eukaryota</taxon>
        <taxon>Fungi</taxon>
        <taxon>Dikarya</taxon>
        <taxon>Basidiomycota</taxon>
        <taxon>Agaricomycotina</taxon>
        <taxon>Agaricomycetes</taxon>
        <taxon>Agaricomycetidae</taxon>
        <taxon>Agaricales</taxon>
        <taxon>Marasmiineae</taxon>
        <taxon>Omphalotaceae</taxon>
        <taxon>Collybiopsis</taxon>
        <taxon>Collybiopsis luxurians</taxon>
    </lineage>
</organism>
<accession>A0A0D0C6F6</accession>
<name>A0A0D0C6F6_9AGAR</name>
<dbReference type="PANTHER" id="PTHR24171">
    <property type="entry name" value="ANKYRIN REPEAT DOMAIN-CONTAINING PROTEIN 39-RELATED"/>
    <property type="match status" value="1"/>
</dbReference>
<dbReference type="PROSITE" id="PS50297">
    <property type="entry name" value="ANK_REP_REGION"/>
    <property type="match status" value="2"/>
</dbReference>
<dbReference type="Gene3D" id="1.25.40.20">
    <property type="entry name" value="Ankyrin repeat-containing domain"/>
    <property type="match status" value="1"/>
</dbReference>
<reference evidence="4 5" key="1">
    <citation type="submission" date="2014-04" db="EMBL/GenBank/DDBJ databases">
        <title>Evolutionary Origins and Diversification of the Mycorrhizal Mutualists.</title>
        <authorList>
            <consortium name="DOE Joint Genome Institute"/>
            <consortium name="Mycorrhizal Genomics Consortium"/>
            <person name="Kohler A."/>
            <person name="Kuo A."/>
            <person name="Nagy L.G."/>
            <person name="Floudas D."/>
            <person name="Copeland A."/>
            <person name="Barry K.W."/>
            <person name="Cichocki N."/>
            <person name="Veneault-Fourrey C."/>
            <person name="LaButti K."/>
            <person name="Lindquist E.A."/>
            <person name="Lipzen A."/>
            <person name="Lundell T."/>
            <person name="Morin E."/>
            <person name="Murat C."/>
            <person name="Riley R."/>
            <person name="Ohm R."/>
            <person name="Sun H."/>
            <person name="Tunlid A."/>
            <person name="Henrissat B."/>
            <person name="Grigoriev I.V."/>
            <person name="Hibbett D.S."/>
            <person name="Martin F."/>
        </authorList>
    </citation>
    <scope>NUCLEOTIDE SEQUENCE [LARGE SCALE GENOMIC DNA]</scope>
    <source>
        <strain evidence="4 5">FD-317 M1</strain>
    </source>
</reference>
<proteinExistence type="predicted"/>
<feature type="repeat" description="ANK" evidence="3">
    <location>
        <begin position="12"/>
        <end position="44"/>
    </location>
</feature>
<evidence type="ECO:0000256" key="2">
    <source>
        <dbReference type="ARBA" id="ARBA00023043"/>
    </source>
</evidence>
<evidence type="ECO:0000313" key="4">
    <source>
        <dbReference type="EMBL" id="KIK58084.1"/>
    </source>
</evidence>
<dbReference type="Proteomes" id="UP000053593">
    <property type="component" value="Unassembled WGS sequence"/>
</dbReference>
<evidence type="ECO:0000256" key="1">
    <source>
        <dbReference type="ARBA" id="ARBA00022737"/>
    </source>
</evidence>
<keyword evidence="5" id="KW-1185">Reference proteome</keyword>
<dbReference type="PRINTS" id="PR01415">
    <property type="entry name" value="ANKYRIN"/>
</dbReference>
<gene>
    <name evidence="4" type="ORF">GYMLUDRAFT_171698</name>
</gene>
<feature type="repeat" description="ANK" evidence="3">
    <location>
        <begin position="45"/>
        <end position="78"/>
    </location>
</feature>
<dbReference type="OrthoDB" id="539213at2759"/>
<dbReference type="PROSITE" id="PS50088">
    <property type="entry name" value="ANK_REPEAT"/>
    <property type="match status" value="2"/>
</dbReference>
<keyword evidence="2 3" id="KW-0040">ANK repeat</keyword>
<dbReference type="InterPro" id="IPR002110">
    <property type="entry name" value="Ankyrin_rpt"/>
</dbReference>
<dbReference type="Pfam" id="PF12796">
    <property type="entry name" value="Ank_2"/>
    <property type="match status" value="1"/>
</dbReference>
<dbReference type="SMART" id="SM00248">
    <property type="entry name" value="ANK"/>
    <property type="match status" value="2"/>
</dbReference>